<sequence length="359" mass="40566">MRISFSAATIAVALATAVYPAQSYGILGHTLTGQVAQKLLTPETARQIKEILSPYYDGLLSKAAPWPDTVKSKPEYRWASVFHYVNTPGDNPPDECRFEYQFGGHDVLNGVYNMSSQLLHYKKNPPTTEVDRAQREDVLRFFVHFMGDIHQPLHTSGKDRGGNDAAARWGTAKSNLHKIWDSQMILKDIKENFQDDPKAYLDCMMEKTNSLWLPDAANWTICDPNSEEEQRGGQQGKPNPWSDSIDGELALHLCPKVWTREMNGLVCEYAWKDYNGAEHDLSQAYYKRATGAENGFLVQRLVAMGGVRMAAILNAIYDPSHYNQSLAEEEWTEKPKVLKKIVAATRMQRRQLRAAEIPS</sequence>
<organism evidence="10 11">
    <name type="scientific">Actinomortierella ambigua</name>
    <dbReference type="NCBI Taxonomy" id="1343610"/>
    <lineage>
        <taxon>Eukaryota</taxon>
        <taxon>Fungi</taxon>
        <taxon>Fungi incertae sedis</taxon>
        <taxon>Mucoromycota</taxon>
        <taxon>Mortierellomycotina</taxon>
        <taxon>Mortierellomycetes</taxon>
        <taxon>Mortierellales</taxon>
        <taxon>Mortierellaceae</taxon>
        <taxon>Actinomortierella</taxon>
    </lineage>
</organism>
<keyword evidence="3" id="KW-0479">Metal-binding</keyword>
<dbReference type="AlphaFoldDB" id="A0A9P6PXF4"/>
<evidence type="ECO:0000256" key="5">
    <source>
        <dbReference type="ARBA" id="ARBA00022801"/>
    </source>
</evidence>
<feature type="signal peptide" evidence="9">
    <location>
        <begin position="1"/>
        <end position="23"/>
    </location>
</feature>
<comment type="caution">
    <text evidence="10">The sequence shown here is derived from an EMBL/GenBank/DDBJ whole genome shotgun (WGS) entry which is preliminary data.</text>
</comment>
<dbReference type="PANTHER" id="PTHR33146:SF26">
    <property type="entry name" value="ENDONUCLEASE 4"/>
    <property type="match status" value="1"/>
</dbReference>
<dbReference type="InterPro" id="IPR003154">
    <property type="entry name" value="S1/P1nuclease"/>
</dbReference>
<keyword evidence="2" id="KW-0540">Nuclease</keyword>
<dbReference type="Proteomes" id="UP000807716">
    <property type="component" value="Unassembled WGS sequence"/>
</dbReference>
<dbReference type="GO" id="GO:0006308">
    <property type="term" value="P:DNA catabolic process"/>
    <property type="evidence" value="ECO:0007669"/>
    <property type="project" value="InterPro"/>
</dbReference>
<dbReference type="GO" id="GO:0046872">
    <property type="term" value="F:metal ion binding"/>
    <property type="evidence" value="ECO:0007669"/>
    <property type="project" value="UniProtKB-KW"/>
</dbReference>
<gene>
    <name evidence="10" type="ORF">DFQ27_007094</name>
</gene>
<evidence type="ECO:0000313" key="11">
    <source>
        <dbReference type="Proteomes" id="UP000807716"/>
    </source>
</evidence>
<feature type="chain" id="PRO_5040415977" evidence="9">
    <location>
        <begin position="24"/>
        <end position="359"/>
    </location>
</feature>
<evidence type="ECO:0000256" key="9">
    <source>
        <dbReference type="SAM" id="SignalP"/>
    </source>
</evidence>
<reference evidence="10" key="1">
    <citation type="journal article" date="2020" name="Fungal Divers.">
        <title>Resolving the Mortierellaceae phylogeny through synthesis of multi-gene phylogenetics and phylogenomics.</title>
        <authorList>
            <person name="Vandepol N."/>
            <person name="Liber J."/>
            <person name="Desiro A."/>
            <person name="Na H."/>
            <person name="Kennedy M."/>
            <person name="Barry K."/>
            <person name="Grigoriev I.V."/>
            <person name="Miller A.N."/>
            <person name="O'Donnell K."/>
            <person name="Stajich J.E."/>
            <person name="Bonito G."/>
        </authorList>
    </citation>
    <scope>NUCLEOTIDE SEQUENCE</scope>
    <source>
        <strain evidence="10">BC1065</strain>
    </source>
</reference>
<comment type="similarity">
    <text evidence="1">Belongs to the nuclease type I family.</text>
</comment>
<keyword evidence="5" id="KW-0378">Hydrolase</keyword>
<feature type="region of interest" description="Disordered" evidence="8">
    <location>
        <begin position="223"/>
        <end position="242"/>
    </location>
</feature>
<proteinExistence type="inferred from homology"/>
<name>A0A9P6PXF4_9FUNG</name>
<evidence type="ECO:0000256" key="4">
    <source>
        <dbReference type="ARBA" id="ARBA00022759"/>
    </source>
</evidence>
<keyword evidence="9" id="KW-0732">Signal</keyword>
<dbReference type="PANTHER" id="PTHR33146">
    <property type="entry name" value="ENDONUCLEASE 4"/>
    <property type="match status" value="1"/>
</dbReference>
<dbReference type="Gene3D" id="1.10.575.10">
    <property type="entry name" value="P1 Nuclease"/>
    <property type="match status" value="1"/>
</dbReference>
<dbReference type="InterPro" id="IPR008947">
    <property type="entry name" value="PLipase_C/P1_nuclease_dom_sf"/>
</dbReference>
<dbReference type="EMBL" id="JAAAJB010000545">
    <property type="protein sequence ID" value="KAG0253992.1"/>
    <property type="molecule type" value="Genomic_DNA"/>
</dbReference>
<keyword evidence="11" id="KW-1185">Reference proteome</keyword>
<evidence type="ECO:0000256" key="3">
    <source>
        <dbReference type="ARBA" id="ARBA00022723"/>
    </source>
</evidence>
<evidence type="ECO:0000256" key="7">
    <source>
        <dbReference type="ARBA" id="ARBA00023180"/>
    </source>
</evidence>
<keyword evidence="6" id="KW-1015">Disulfide bond</keyword>
<dbReference type="GO" id="GO:0004519">
    <property type="term" value="F:endonuclease activity"/>
    <property type="evidence" value="ECO:0007669"/>
    <property type="project" value="UniProtKB-KW"/>
</dbReference>
<dbReference type="CDD" id="cd11010">
    <property type="entry name" value="S1-P1_nuclease"/>
    <property type="match status" value="1"/>
</dbReference>
<keyword evidence="4" id="KW-0255">Endonuclease</keyword>
<dbReference type="SUPFAM" id="SSF48537">
    <property type="entry name" value="Phospholipase C/P1 nuclease"/>
    <property type="match status" value="1"/>
</dbReference>
<keyword evidence="7" id="KW-0325">Glycoprotein</keyword>
<evidence type="ECO:0000256" key="2">
    <source>
        <dbReference type="ARBA" id="ARBA00022722"/>
    </source>
</evidence>
<dbReference type="GO" id="GO:0003676">
    <property type="term" value="F:nucleic acid binding"/>
    <property type="evidence" value="ECO:0007669"/>
    <property type="project" value="InterPro"/>
</dbReference>
<dbReference type="GO" id="GO:0016788">
    <property type="term" value="F:hydrolase activity, acting on ester bonds"/>
    <property type="evidence" value="ECO:0007669"/>
    <property type="project" value="InterPro"/>
</dbReference>
<evidence type="ECO:0000256" key="1">
    <source>
        <dbReference type="ARBA" id="ARBA00009547"/>
    </source>
</evidence>
<evidence type="ECO:0000256" key="8">
    <source>
        <dbReference type="SAM" id="MobiDB-lite"/>
    </source>
</evidence>
<accession>A0A9P6PXF4</accession>
<evidence type="ECO:0000313" key="10">
    <source>
        <dbReference type="EMBL" id="KAG0253992.1"/>
    </source>
</evidence>
<dbReference type="OrthoDB" id="441446at2759"/>
<dbReference type="Pfam" id="PF02265">
    <property type="entry name" value="S1-P1_nuclease"/>
    <property type="match status" value="1"/>
</dbReference>
<protein>
    <submittedName>
        <fullName evidence="10">Uncharacterized protein</fullName>
    </submittedName>
</protein>
<evidence type="ECO:0000256" key="6">
    <source>
        <dbReference type="ARBA" id="ARBA00023157"/>
    </source>
</evidence>